<gene>
    <name evidence="2" type="ORF">Syun_000657</name>
</gene>
<proteinExistence type="predicted"/>
<evidence type="ECO:0000313" key="3">
    <source>
        <dbReference type="Proteomes" id="UP001420932"/>
    </source>
</evidence>
<organism evidence="2 3">
    <name type="scientific">Stephania yunnanensis</name>
    <dbReference type="NCBI Taxonomy" id="152371"/>
    <lineage>
        <taxon>Eukaryota</taxon>
        <taxon>Viridiplantae</taxon>
        <taxon>Streptophyta</taxon>
        <taxon>Embryophyta</taxon>
        <taxon>Tracheophyta</taxon>
        <taxon>Spermatophyta</taxon>
        <taxon>Magnoliopsida</taxon>
        <taxon>Ranunculales</taxon>
        <taxon>Menispermaceae</taxon>
        <taxon>Menispermoideae</taxon>
        <taxon>Cissampelideae</taxon>
        <taxon>Stephania</taxon>
    </lineage>
</organism>
<comment type="caution">
    <text evidence="2">The sequence shown here is derived from an EMBL/GenBank/DDBJ whole genome shotgun (WGS) entry which is preliminary data.</text>
</comment>
<name>A0AAP0Q5I6_9MAGN</name>
<protein>
    <submittedName>
        <fullName evidence="2">Uncharacterized protein</fullName>
    </submittedName>
</protein>
<feature type="region of interest" description="Disordered" evidence="1">
    <location>
        <begin position="15"/>
        <end position="72"/>
    </location>
</feature>
<evidence type="ECO:0000313" key="2">
    <source>
        <dbReference type="EMBL" id="KAK9168517.1"/>
    </source>
</evidence>
<dbReference type="EMBL" id="JBBNAF010000001">
    <property type="protein sequence ID" value="KAK9168517.1"/>
    <property type="molecule type" value="Genomic_DNA"/>
</dbReference>
<keyword evidence="3" id="KW-1185">Reference proteome</keyword>
<accession>A0AAP0Q5I6</accession>
<dbReference type="Proteomes" id="UP001420932">
    <property type="component" value="Unassembled WGS sequence"/>
</dbReference>
<sequence length="72" mass="8464">MTSVLDCFLCEEDRETARPRASTAKKTNRGWRARPREDSREREREQADSKRKKKIRGLERKNRNLFNGGGVN</sequence>
<reference evidence="2 3" key="1">
    <citation type="submission" date="2024-01" db="EMBL/GenBank/DDBJ databases">
        <title>Genome assemblies of Stephania.</title>
        <authorList>
            <person name="Yang L."/>
        </authorList>
    </citation>
    <scope>NUCLEOTIDE SEQUENCE [LARGE SCALE GENOMIC DNA]</scope>
    <source>
        <strain evidence="2">YNDBR</strain>
        <tissue evidence="2">Leaf</tissue>
    </source>
</reference>
<feature type="compositionally biased region" description="Basic and acidic residues" evidence="1">
    <location>
        <begin position="34"/>
        <end position="49"/>
    </location>
</feature>
<dbReference type="AlphaFoldDB" id="A0AAP0Q5I6"/>
<evidence type="ECO:0000256" key="1">
    <source>
        <dbReference type="SAM" id="MobiDB-lite"/>
    </source>
</evidence>